<organism evidence="1 2">
    <name type="scientific">Hemibagrus guttatus</name>
    <dbReference type="NCBI Taxonomy" id="175788"/>
    <lineage>
        <taxon>Eukaryota</taxon>
        <taxon>Metazoa</taxon>
        <taxon>Chordata</taxon>
        <taxon>Craniata</taxon>
        <taxon>Vertebrata</taxon>
        <taxon>Euteleostomi</taxon>
        <taxon>Actinopterygii</taxon>
        <taxon>Neopterygii</taxon>
        <taxon>Teleostei</taxon>
        <taxon>Ostariophysi</taxon>
        <taxon>Siluriformes</taxon>
        <taxon>Bagridae</taxon>
        <taxon>Hemibagrus</taxon>
    </lineage>
</organism>
<accession>A0AAE0QF11</accession>
<sequence>CFRSVAPQLVRPAAKAVCWFHKLTGSSISHWKLHILSNLT</sequence>
<dbReference type="EMBL" id="JAUCMX010000016">
    <property type="protein sequence ID" value="KAK3520452.1"/>
    <property type="molecule type" value="Genomic_DNA"/>
</dbReference>
<reference evidence="1" key="1">
    <citation type="submission" date="2023-06" db="EMBL/GenBank/DDBJ databases">
        <title>Male Hemibagrus guttatus genome.</title>
        <authorList>
            <person name="Bian C."/>
        </authorList>
    </citation>
    <scope>NUCLEOTIDE SEQUENCE</scope>
    <source>
        <strain evidence="1">Male_cb2023</strain>
        <tissue evidence="1">Muscle</tissue>
    </source>
</reference>
<evidence type="ECO:0000313" key="2">
    <source>
        <dbReference type="Proteomes" id="UP001274896"/>
    </source>
</evidence>
<name>A0AAE0QF11_9TELE</name>
<proteinExistence type="predicted"/>
<gene>
    <name evidence="1" type="ORF">QTP70_024067</name>
</gene>
<evidence type="ECO:0000313" key="1">
    <source>
        <dbReference type="EMBL" id="KAK3520452.1"/>
    </source>
</evidence>
<dbReference type="AlphaFoldDB" id="A0AAE0QF11"/>
<comment type="caution">
    <text evidence="1">The sequence shown here is derived from an EMBL/GenBank/DDBJ whole genome shotgun (WGS) entry which is preliminary data.</text>
</comment>
<protein>
    <submittedName>
        <fullName evidence="1">Uncharacterized protein</fullName>
    </submittedName>
</protein>
<feature type="non-terminal residue" evidence="1">
    <location>
        <position position="1"/>
    </location>
</feature>
<dbReference type="Proteomes" id="UP001274896">
    <property type="component" value="Unassembled WGS sequence"/>
</dbReference>
<keyword evidence="2" id="KW-1185">Reference proteome</keyword>